<dbReference type="Proteomes" id="UP000223596">
    <property type="component" value="Unassembled WGS sequence"/>
</dbReference>
<dbReference type="AlphaFoldDB" id="A0AB36TDF8"/>
<evidence type="ECO:0000313" key="3">
    <source>
        <dbReference type="Proteomes" id="UP000223596"/>
    </source>
</evidence>
<feature type="chain" id="PRO_5044314276" evidence="1">
    <location>
        <begin position="26"/>
        <end position="674"/>
    </location>
</feature>
<protein>
    <submittedName>
        <fullName evidence="2">Uncharacterized protein</fullName>
    </submittedName>
</protein>
<evidence type="ECO:0000256" key="1">
    <source>
        <dbReference type="SAM" id="SignalP"/>
    </source>
</evidence>
<evidence type="ECO:0000313" key="2">
    <source>
        <dbReference type="EMBL" id="PFH01823.1"/>
    </source>
</evidence>
<keyword evidence="1" id="KW-0732">Signal</keyword>
<gene>
    <name evidence="2" type="ORF">M972_11567</name>
</gene>
<dbReference type="RefSeq" id="WP_003520472.1">
    <property type="nucleotide sequence ID" value="NZ_CP013828.1"/>
</dbReference>
<dbReference type="EMBL" id="PDBW01000001">
    <property type="protein sequence ID" value="PFH01823.1"/>
    <property type="molecule type" value="Genomic_DNA"/>
</dbReference>
<organism evidence="2 3">
    <name type="scientific">Acetivibrio thermocellus AD2</name>
    <dbReference type="NCBI Taxonomy" id="1138384"/>
    <lineage>
        <taxon>Bacteria</taxon>
        <taxon>Bacillati</taxon>
        <taxon>Bacillota</taxon>
        <taxon>Clostridia</taxon>
        <taxon>Eubacteriales</taxon>
        <taxon>Oscillospiraceae</taxon>
        <taxon>Acetivibrio</taxon>
    </lineage>
</organism>
<dbReference type="PROSITE" id="PS51257">
    <property type="entry name" value="PROKAR_LIPOPROTEIN"/>
    <property type="match status" value="1"/>
</dbReference>
<feature type="signal peptide" evidence="1">
    <location>
        <begin position="1"/>
        <end position="25"/>
    </location>
</feature>
<sequence>MKRITVSIFIPLILFALLLTGCSSDKPNNSNQNEIFTTGPNESTNIPQAQTGAGYKKYTDFLGINRDVKEFIKEDIDLDGKTEIVIACEADYGLKVFVLREDSSGELQKIGELGEGVYGTSGVEIVEMQNKKQKYILESLTNGAALSGFALYEIDGDEIVQIEYSASATGAGEDHLIDTNKDGFYDGYVQNRYSYDVFNFHVSSFYKWNSQGFVFDSAQIKLDNYPDNPRDVVSQFLKLNMLNSYETKIDGISQRLSELNISNKEITFKGKGLDNWAEALQIDNIDFDVDVKGSTAKVSVTLGSETMTFTLTKKSDKWQITDITGANVAASSSQKSTDGWFAGFIGNKPIHAKINVSQDKVSGVYYYDEYKTSIKLEGYIDDFIEMKDYRTVYLSEDTDVKGKIIGIFRTDDYIQGCWMKDDVIYPMYLIREGANIAAPKQPGANSKKFEGSWTGKESGYFAGSQADIKVLFDDLIFYNLSAFNGIHTGALSSFGIIENNVAKTVFKDKPYYLKDENVVFEFRIQNDLLLLNSNDYSFYCGMGVEFGSEYVKGGIDIKMPTALEVGIVETKEQDELFKKLVGDKYSDFIMYTSHVFYSELTWNGEKVKAGESYLRGYSGCCWYIISKEHIYAAIIGDDGIYYYTNDKNYADRIPEPMAEWASRSDKIFYNYKEL</sequence>
<name>A0AB36TDF8_ACETH</name>
<accession>A0AB36TDF8</accession>
<comment type="caution">
    <text evidence="2">The sequence shown here is derived from an EMBL/GenBank/DDBJ whole genome shotgun (WGS) entry which is preliminary data.</text>
</comment>
<reference evidence="2 3" key="1">
    <citation type="submission" date="2017-09" db="EMBL/GenBank/DDBJ databases">
        <title>Evaluation of Pacific Biosciences Sequencing Technology to Finishing C. thermocellum Genome Sequences.</title>
        <authorList>
            <person name="Brown S."/>
        </authorList>
    </citation>
    <scope>NUCLEOTIDE SEQUENCE [LARGE SCALE GENOMIC DNA]</scope>
    <source>
        <strain evidence="2 3">AD2</strain>
    </source>
</reference>
<proteinExistence type="predicted"/>